<protein>
    <submittedName>
        <fullName evidence="1">Uncharacterized protein</fullName>
    </submittedName>
</protein>
<evidence type="ECO:0000313" key="2">
    <source>
        <dbReference type="Proteomes" id="UP000001054"/>
    </source>
</evidence>
<dbReference type="Proteomes" id="UP000001054">
    <property type="component" value="Chromosome"/>
</dbReference>
<sequence length="65" mass="7417">MLLDPEARIYAFCVLVTETKRPGRLNINGIALRNGKVVDSSPGDSRCRDKRLRYYDFPELISMKG</sequence>
<dbReference type="OrthoDB" id="8386101at2"/>
<organism evidence="1 2">
    <name type="scientific">Sinorhizobium fredii (strain NBRC 101917 / NGR234)</name>
    <dbReference type="NCBI Taxonomy" id="394"/>
    <lineage>
        <taxon>Bacteria</taxon>
        <taxon>Pseudomonadati</taxon>
        <taxon>Pseudomonadota</taxon>
        <taxon>Alphaproteobacteria</taxon>
        <taxon>Hyphomicrobiales</taxon>
        <taxon>Rhizobiaceae</taxon>
        <taxon>Sinorhizobium/Ensifer group</taxon>
        <taxon>Sinorhizobium</taxon>
    </lineage>
</organism>
<keyword evidence="2" id="KW-1185">Reference proteome</keyword>
<gene>
    <name evidence="1" type="ordered locus">NGR_c24990</name>
</gene>
<dbReference type="HOGENOM" id="CLU_2846861_0_0_5"/>
<evidence type="ECO:0000313" key="1">
    <source>
        <dbReference type="EMBL" id="ACP26256.1"/>
    </source>
</evidence>
<accession>C3MGI4</accession>
<dbReference type="eggNOG" id="ENOG5032IKR">
    <property type="taxonomic scope" value="Bacteria"/>
</dbReference>
<dbReference type="AlphaFoldDB" id="C3MGI4"/>
<proteinExistence type="predicted"/>
<dbReference type="KEGG" id="rhi:NGR_c24990"/>
<name>C3MGI4_SINFN</name>
<reference evidence="1 2" key="1">
    <citation type="journal article" date="2009" name="Appl. Environ. Microbiol.">
        <title>Rhizobium sp. strain NGR234 possesses a remarkable number of secretion systems.</title>
        <authorList>
            <person name="Schmeisser C."/>
            <person name="Liesegang H."/>
            <person name="Krysciak D."/>
            <person name="Bakkou N."/>
            <person name="Le Quere A."/>
            <person name="Wollherr A."/>
            <person name="Heinemeyer I."/>
            <person name="Morgenstern B."/>
            <person name="Pommerening-Roeser A."/>
            <person name="Flores M."/>
            <person name="Palacios R."/>
            <person name="Brenner S."/>
            <person name="Gottschalk G."/>
            <person name="Schmitz R.A."/>
            <person name="Broughton W.J."/>
            <person name="Perret X."/>
            <person name="Strittmatter A.W."/>
            <person name="Streit W.R."/>
        </authorList>
    </citation>
    <scope>NUCLEOTIDE SEQUENCE [LARGE SCALE GENOMIC DNA]</scope>
    <source>
        <strain evidence="2">NBRC 101917 / NGR234</strain>
    </source>
</reference>
<dbReference type="EMBL" id="CP001389">
    <property type="protein sequence ID" value="ACP26256.1"/>
    <property type="molecule type" value="Genomic_DNA"/>
</dbReference>